<keyword evidence="4" id="KW-1185">Reference proteome</keyword>
<organism evidence="3 4">
    <name type="scientific">Prorocentrum cordatum</name>
    <dbReference type="NCBI Taxonomy" id="2364126"/>
    <lineage>
        <taxon>Eukaryota</taxon>
        <taxon>Sar</taxon>
        <taxon>Alveolata</taxon>
        <taxon>Dinophyceae</taxon>
        <taxon>Prorocentrales</taxon>
        <taxon>Prorocentraceae</taxon>
        <taxon>Prorocentrum</taxon>
    </lineage>
</organism>
<feature type="region of interest" description="Disordered" evidence="1">
    <location>
        <begin position="366"/>
        <end position="387"/>
    </location>
</feature>
<feature type="domain" description="Fibronectin type-III" evidence="2">
    <location>
        <begin position="139"/>
        <end position="253"/>
    </location>
</feature>
<feature type="compositionally biased region" description="Low complexity" evidence="1">
    <location>
        <begin position="994"/>
        <end position="1016"/>
    </location>
</feature>
<feature type="compositionally biased region" description="Basic and acidic residues" evidence="1">
    <location>
        <begin position="366"/>
        <end position="376"/>
    </location>
</feature>
<dbReference type="SUPFAM" id="SSF49265">
    <property type="entry name" value="Fibronectin type III"/>
    <property type="match status" value="1"/>
</dbReference>
<dbReference type="PROSITE" id="PS50853">
    <property type="entry name" value="FN3"/>
    <property type="match status" value="1"/>
</dbReference>
<name>A0ABN9URZ1_9DINO</name>
<reference evidence="3" key="1">
    <citation type="submission" date="2023-10" db="EMBL/GenBank/DDBJ databases">
        <authorList>
            <person name="Chen Y."/>
            <person name="Shah S."/>
            <person name="Dougan E. K."/>
            <person name="Thang M."/>
            <person name="Chan C."/>
        </authorList>
    </citation>
    <scope>NUCLEOTIDE SEQUENCE [LARGE SCALE GENOMIC DNA]</scope>
</reference>
<dbReference type="InterPro" id="IPR003961">
    <property type="entry name" value="FN3_dom"/>
</dbReference>
<feature type="non-terminal residue" evidence="3">
    <location>
        <position position="1025"/>
    </location>
</feature>
<dbReference type="CDD" id="cd00063">
    <property type="entry name" value="FN3"/>
    <property type="match status" value="1"/>
</dbReference>
<dbReference type="SMART" id="SM00060">
    <property type="entry name" value="FN3"/>
    <property type="match status" value="2"/>
</dbReference>
<comment type="caution">
    <text evidence="3">The sequence shown here is derived from an EMBL/GenBank/DDBJ whole genome shotgun (WGS) entry which is preliminary data.</text>
</comment>
<dbReference type="EMBL" id="CAUYUJ010016054">
    <property type="protein sequence ID" value="CAK0861225.1"/>
    <property type="molecule type" value="Genomic_DNA"/>
</dbReference>
<gene>
    <name evidence="3" type="ORF">PCOR1329_LOCUS49981</name>
</gene>
<dbReference type="InterPro" id="IPR036116">
    <property type="entry name" value="FN3_sf"/>
</dbReference>
<evidence type="ECO:0000313" key="3">
    <source>
        <dbReference type="EMBL" id="CAK0861225.1"/>
    </source>
</evidence>
<proteinExistence type="predicted"/>
<dbReference type="Gene3D" id="2.60.40.10">
    <property type="entry name" value="Immunoglobulins"/>
    <property type="match status" value="1"/>
</dbReference>
<evidence type="ECO:0000256" key="1">
    <source>
        <dbReference type="SAM" id="MobiDB-lite"/>
    </source>
</evidence>
<accession>A0ABN9URZ1</accession>
<sequence>MQELRRDHAVPVPPRESWQENAELRLVPVGYGHRMVTMAQLRYSIQSSLVPAQRKRIEDKIISKKWQTSSVVPVSSENLDGSCCTFEMNSDAGPVQGGIYMFQVRVGDGCRWSAWSPTSVAFGWRVPPPAPPVATRVGAPAQVAVEIVSSSSARLRWGDFTPAPGLTLLEYELQAVPQLKATGGADSASMASTAFQHRHRGGIVQHDITGLIPFRTYVFSVQARYPEVGDKTWTGRLESAPVTLEHTEVIPDPPAPRLVAGAEDAGSEADEGAFAVLDYPGEECGVRYDLQYAPAVGPEAEAELRTSQDPWRAPPSLLALECDGAAARAGKEPRWRARLPDPRCLQGGPLQAALLQQVRFRLRAQDAEGAPSERRWSSPSAPASVGIAPPDAVTSTVAVAGQRLVLQVQLSLDLRLAGLLAAAGAAELARARAELREALRQGPGQALEDGAAPGSAHEPPLLAWPRGFGHAFVTRCQLRLRRSAARAQGAGPAGEGAEVDRDHLELLLASGTRNAHARWFSMEALQPPGQALAAGDVVQVAARVGDGVQWSAWKSSKELAVAVAAPRRAQDGDAAEACWAEDACTVRWPAAAAAPGLDAVEYLDVRYSFVVLARYPAVGSREFTRLFQTGPVAWRSPVPSAEPAQADGPPIPPPAVERVATPGDGKRLSRWEMEGEGRLVLLRWPGLLAPAEGGGPPQYEVQASRECASALGRRARPVAEPWATGREWVQCDPTFVTLDGVPCAALWRLPFPVGRFRLFDAAARQDVRFPMRSASIRARTVISQKVEVRFRALGAGGTAGAWEQADAVPLGVARAADGAAAEATVLVREEDGLELGSAYEFGVRLGDGYRLGPWSEASAPLPFAISPPCPGQGAGIRVQARETTAVLSWEAFEPDAELAERLPSFGQLPVKYTVSVYDGQTLELVTRLDVAGGAACQGQGGSVEVHSLAPGTSYSASLAATWARFGGGSAASREPGASGQAGGRPLLAAFATLPPSARPASGGAGRPRSARGVSGAPAEGGVDLP</sequence>
<feature type="region of interest" description="Disordered" evidence="1">
    <location>
        <begin position="991"/>
        <end position="1025"/>
    </location>
</feature>
<dbReference type="Proteomes" id="UP001189429">
    <property type="component" value="Unassembled WGS sequence"/>
</dbReference>
<dbReference type="InterPro" id="IPR013783">
    <property type="entry name" value="Ig-like_fold"/>
</dbReference>
<evidence type="ECO:0000259" key="2">
    <source>
        <dbReference type="PROSITE" id="PS50853"/>
    </source>
</evidence>
<evidence type="ECO:0000313" key="4">
    <source>
        <dbReference type="Proteomes" id="UP001189429"/>
    </source>
</evidence>
<protein>
    <recommendedName>
        <fullName evidence="2">Fibronectin type-III domain-containing protein</fullName>
    </recommendedName>
</protein>